<dbReference type="AlphaFoldDB" id="A0A1I0GNM7"/>
<dbReference type="Gene3D" id="3.30.420.590">
    <property type="match status" value="1"/>
</dbReference>
<dbReference type="PANTHER" id="PTHR33392:SF6">
    <property type="entry name" value="POLYISOPRENYL-TEICHOIC ACID--PEPTIDOGLYCAN TEICHOIC ACID TRANSFERASE TAGU"/>
    <property type="match status" value="1"/>
</dbReference>
<gene>
    <name evidence="7" type="ORF">SAMN05216389_12264</name>
</gene>
<evidence type="ECO:0000256" key="2">
    <source>
        <dbReference type="ARBA" id="ARBA00022692"/>
    </source>
</evidence>
<sequence>MYMDNEKDMFTYLEDEDLEFTKEDRSKTLHKIRMNQLKRENPRKSTMRFAYPILGTLMVVLLAIVLLPTLFTGDDFNRGNSDQPQATKSEGMTFSLLLMGQDGTSNRTSIQVLLTYNSVEQSIKLVPIPRDAYVEIIDSEGERVTEDKLTHALALNADPKTVVNTVSNLFTIPIDYYSLIPEEKLMEVVGMTRGDSKVTVRESELASYLKEALSFSELKDLINSQQTNIPNEVLEQFSLDNAISMEVVDLGEGINDKYIDDIYYVDINESILEETSKMLNEHLTIHEN</sequence>
<dbReference type="STRING" id="930131.SAMN05216389_12264"/>
<evidence type="ECO:0000256" key="3">
    <source>
        <dbReference type="ARBA" id="ARBA00022968"/>
    </source>
</evidence>
<feature type="transmembrane region" description="Helical" evidence="5">
    <location>
        <begin position="49"/>
        <end position="71"/>
    </location>
</feature>
<dbReference type="OrthoDB" id="2720222at2"/>
<accession>A0A1I0GNM7</accession>
<feature type="domain" description="Cell envelope-related transcriptional attenuator" evidence="6">
    <location>
        <begin position="107"/>
        <end position="194"/>
    </location>
</feature>
<evidence type="ECO:0000256" key="1">
    <source>
        <dbReference type="ARBA" id="ARBA00006068"/>
    </source>
</evidence>
<protein>
    <submittedName>
        <fullName evidence="7">Transcriptional attenuator, LytR family</fullName>
    </submittedName>
</protein>
<name>A0A1I0GNM7_9BACI</name>
<dbReference type="Gene3D" id="3.40.630.190">
    <property type="entry name" value="LCP protein"/>
    <property type="match status" value="1"/>
</dbReference>
<organism evidence="7 8">
    <name type="scientific">Oceanobacillus limi</name>
    <dbReference type="NCBI Taxonomy" id="930131"/>
    <lineage>
        <taxon>Bacteria</taxon>
        <taxon>Bacillati</taxon>
        <taxon>Bacillota</taxon>
        <taxon>Bacilli</taxon>
        <taxon>Bacillales</taxon>
        <taxon>Bacillaceae</taxon>
        <taxon>Oceanobacillus</taxon>
    </lineage>
</organism>
<dbReference type="InterPro" id="IPR050922">
    <property type="entry name" value="LytR/CpsA/Psr_CW_biosynth"/>
</dbReference>
<dbReference type="InterPro" id="IPR004474">
    <property type="entry name" value="LytR_CpsA_psr"/>
</dbReference>
<evidence type="ECO:0000256" key="4">
    <source>
        <dbReference type="ARBA" id="ARBA00022989"/>
    </source>
</evidence>
<evidence type="ECO:0000256" key="5">
    <source>
        <dbReference type="SAM" id="Phobius"/>
    </source>
</evidence>
<dbReference type="EMBL" id="FOHE01000022">
    <property type="protein sequence ID" value="SET71756.1"/>
    <property type="molecule type" value="Genomic_DNA"/>
</dbReference>
<keyword evidence="5" id="KW-0472">Membrane</keyword>
<dbReference type="Proteomes" id="UP000198618">
    <property type="component" value="Unassembled WGS sequence"/>
</dbReference>
<keyword evidence="2 5" id="KW-0812">Transmembrane</keyword>
<evidence type="ECO:0000313" key="8">
    <source>
        <dbReference type="Proteomes" id="UP000198618"/>
    </source>
</evidence>
<proteinExistence type="inferred from homology"/>
<evidence type="ECO:0000313" key="7">
    <source>
        <dbReference type="EMBL" id="SET71756.1"/>
    </source>
</evidence>
<keyword evidence="8" id="KW-1185">Reference proteome</keyword>
<reference evidence="7 8" key="1">
    <citation type="submission" date="2016-10" db="EMBL/GenBank/DDBJ databases">
        <authorList>
            <person name="de Groot N.N."/>
        </authorList>
    </citation>
    <scope>NUCLEOTIDE SEQUENCE [LARGE SCALE GENOMIC DNA]</scope>
    <source>
        <strain evidence="7 8">IBRC-M 10780</strain>
    </source>
</reference>
<evidence type="ECO:0000259" key="6">
    <source>
        <dbReference type="Pfam" id="PF03816"/>
    </source>
</evidence>
<dbReference type="PANTHER" id="PTHR33392">
    <property type="entry name" value="POLYISOPRENYL-TEICHOIC ACID--PEPTIDOGLYCAN TEICHOIC ACID TRANSFERASE TAGU"/>
    <property type="match status" value="1"/>
</dbReference>
<comment type="similarity">
    <text evidence="1">Belongs to the LytR/CpsA/Psr (LCP) family.</text>
</comment>
<dbReference type="Pfam" id="PF03816">
    <property type="entry name" value="LytR_cpsA_psr"/>
    <property type="match status" value="1"/>
</dbReference>
<keyword evidence="3" id="KW-0735">Signal-anchor</keyword>
<dbReference type="GO" id="GO:0071555">
    <property type="term" value="P:cell wall organization"/>
    <property type="evidence" value="ECO:0007669"/>
    <property type="project" value="UniProtKB-KW"/>
</dbReference>
<keyword evidence="4 5" id="KW-1133">Transmembrane helix</keyword>